<reference evidence="3 4" key="1">
    <citation type="submission" date="2018-03" db="EMBL/GenBank/DDBJ databases">
        <title>Genomic Encyclopedia of Archaeal and Bacterial Type Strains, Phase II (KMG-II): from individual species to whole genera.</title>
        <authorList>
            <person name="Goeker M."/>
        </authorList>
    </citation>
    <scope>NUCLEOTIDE SEQUENCE [LARGE SCALE GENOMIC DNA]</scope>
    <source>
        <strain evidence="3 4">DSM 25027</strain>
    </source>
</reference>
<name>A0A2T0MCT1_9FLAO</name>
<dbReference type="Proteomes" id="UP000237640">
    <property type="component" value="Unassembled WGS sequence"/>
</dbReference>
<feature type="compositionally biased region" description="Low complexity" evidence="1">
    <location>
        <begin position="74"/>
        <end position="85"/>
    </location>
</feature>
<sequence>MNYCTYTPLKMLVVFIVLAMTLSCSQETDVFDEVVLADVENEDTNVEENTDDGDTSSEEEDSNQEDDQTDDSSDTTNDGQQDSSSIIWNTNFETVQWSSKGSAANGMWETEGDTQVRRVDDARFSKQAIWLGDFNNGSTRNEIKANRLLDWGEHWIGFSMKVTEALPSARTYIQFRNTRKSGGVGKGVINPVTLRQRNRPGQMYFQTSTNESNVDKIYETGASTGTQSTVFDYELDEYIDFVIHWVLDPEDGYLEIWVNGEKIVDERGTTTYRYAHVDGEPYDGDVGVQMGLYWGKNNSPQGNAFYDEFKVWKGAGGTYEDVSPGGLSPKN</sequence>
<evidence type="ECO:0000313" key="4">
    <source>
        <dbReference type="Proteomes" id="UP000237640"/>
    </source>
</evidence>
<gene>
    <name evidence="3" type="ORF">CLV81_3702</name>
</gene>
<proteinExistence type="predicted"/>
<dbReference type="AlphaFoldDB" id="A0A2T0MCT1"/>
<dbReference type="EMBL" id="PVYX01000002">
    <property type="protein sequence ID" value="PRX55293.1"/>
    <property type="molecule type" value="Genomic_DNA"/>
</dbReference>
<evidence type="ECO:0000256" key="1">
    <source>
        <dbReference type="SAM" id="MobiDB-lite"/>
    </source>
</evidence>
<evidence type="ECO:0000313" key="3">
    <source>
        <dbReference type="EMBL" id="PRX55293.1"/>
    </source>
</evidence>
<keyword evidence="4" id="KW-1185">Reference proteome</keyword>
<feature type="region of interest" description="Disordered" evidence="1">
    <location>
        <begin position="39"/>
        <end position="85"/>
    </location>
</feature>
<accession>A0A2T0MCT1</accession>
<protein>
    <submittedName>
        <fullName evidence="3">Polysaccharide lyase-like protein</fullName>
    </submittedName>
</protein>
<keyword evidence="3" id="KW-0456">Lyase</keyword>
<dbReference type="Gene3D" id="2.60.120.200">
    <property type="match status" value="1"/>
</dbReference>
<dbReference type="GO" id="GO:0016829">
    <property type="term" value="F:lyase activity"/>
    <property type="evidence" value="ECO:0007669"/>
    <property type="project" value="UniProtKB-KW"/>
</dbReference>
<comment type="caution">
    <text evidence="3">The sequence shown here is derived from an EMBL/GenBank/DDBJ whole genome shotgun (WGS) entry which is preliminary data.</text>
</comment>
<keyword evidence="2" id="KW-0732">Signal</keyword>
<dbReference type="InterPro" id="IPR025975">
    <property type="entry name" value="Polysacc_lyase"/>
</dbReference>
<feature type="signal peptide" evidence="2">
    <location>
        <begin position="1"/>
        <end position="19"/>
    </location>
</feature>
<dbReference type="Pfam" id="PF14099">
    <property type="entry name" value="Polysacc_lyase"/>
    <property type="match status" value="1"/>
</dbReference>
<feature type="chain" id="PRO_5015634120" evidence="2">
    <location>
        <begin position="20"/>
        <end position="331"/>
    </location>
</feature>
<organism evidence="3 4">
    <name type="scientific">Flagellimonas meridianipacifica</name>
    <dbReference type="NCBI Taxonomy" id="1080225"/>
    <lineage>
        <taxon>Bacteria</taxon>
        <taxon>Pseudomonadati</taxon>
        <taxon>Bacteroidota</taxon>
        <taxon>Flavobacteriia</taxon>
        <taxon>Flavobacteriales</taxon>
        <taxon>Flavobacteriaceae</taxon>
        <taxon>Flagellimonas</taxon>
    </lineage>
</organism>
<evidence type="ECO:0000256" key="2">
    <source>
        <dbReference type="SAM" id="SignalP"/>
    </source>
</evidence>
<feature type="compositionally biased region" description="Acidic residues" evidence="1">
    <location>
        <begin position="39"/>
        <end position="73"/>
    </location>
</feature>